<organism evidence="2 3">
    <name type="scientific">Vanilla planifolia</name>
    <name type="common">Vanilla</name>
    <dbReference type="NCBI Taxonomy" id="51239"/>
    <lineage>
        <taxon>Eukaryota</taxon>
        <taxon>Viridiplantae</taxon>
        <taxon>Streptophyta</taxon>
        <taxon>Embryophyta</taxon>
        <taxon>Tracheophyta</taxon>
        <taxon>Spermatophyta</taxon>
        <taxon>Magnoliopsida</taxon>
        <taxon>Liliopsida</taxon>
        <taxon>Asparagales</taxon>
        <taxon>Orchidaceae</taxon>
        <taxon>Vanilloideae</taxon>
        <taxon>Vanilleae</taxon>
        <taxon>Vanilla</taxon>
    </lineage>
</organism>
<accession>A0A835QYK8</accession>
<gene>
    <name evidence="2" type="ORF">HPP92_010265</name>
</gene>
<feature type="region of interest" description="Disordered" evidence="1">
    <location>
        <begin position="147"/>
        <end position="203"/>
    </location>
</feature>
<dbReference type="Proteomes" id="UP000639772">
    <property type="component" value="Unassembled WGS sequence"/>
</dbReference>
<dbReference type="EMBL" id="JADCNM010000005">
    <property type="protein sequence ID" value="KAG0482181.1"/>
    <property type="molecule type" value="Genomic_DNA"/>
</dbReference>
<reference evidence="2 3" key="1">
    <citation type="journal article" date="2020" name="Nat. Food">
        <title>A phased Vanilla planifolia genome enables genetic improvement of flavour and production.</title>
        <authorList>
            <person name="Hasing T."/>
            <person name="Tang H."/>
            <person name="Brym M."/>
            <person name="Khazi F."/>
            <person name="Huang T."/>
            <person name="Chambers A.H."/>
        </authorList>
    </citation>
    <scope>NUCLEOTIDE SEQUENCE [LARGE SCALE GENOMIC DNA]</scope>
    <source>
        <tissue evidence="2">Leaf</tissue>
    </source>
</reference>
<protein>
    <submittedName>
        <fullName evidence="2">Uncharacterized protein</fullName>
    </submittedName>
</protein>
<evidence type="ECO:0000313" key="3">
    <source>
        <dbReference type="Proteomes" id="UP000639772"/>
    </source>
</evidence>
<name>A0A835QYK8_VANPL</name>
<dbReference type="AlphaFoldDB" id="A0A835QYK8"/>
<comment type="caution">
    <text evidence="2">The sequence shown here is derived from an EMBL/GenBank/DDBJ whole genome shotgun (WGS) entry which is preliminary data.</text>
</comment>
<evidence type="ECO:0000256" key="1">
    <source>
        <dbReference type="SAM" id="MobiDB-lite"/>
    </source>
</evidence>
<sequence>MRRVDEEIRGFDVAVDNPLSVEVDESGEDLAGYLGEQALEEIWRPSREPPSIAKDLDLTTDLTSNSVLVVAIDHLESEDAVGVPMTNHPYGAAAAASDAADALEVGEAWCGQRLSCARRGHRWCSGGGGGRDGDRGVALGHRRVRSDRRRGRVAGAGGPPGLITSGGKNQRMLEQRKPYKEPSKGTATFNEVSQHIAAKRKME</sequence>
<evidence type="ECO:0000313" key="2">
    <source>
        <dbReference type="EMBL" id="KAG0482181.1"/>
    </source>
</evidence>
<proteinExistence type="predicted"/>
<feature type="compositionally biased region" description="Basic and acidic residues" evidence="1">
    <location>
        <begin position="171"/>
        <end position="183"/>
    </location>
</feature>